<protein>
    <submittedName>
        <fullName evidence="10">Uncharacterized protein</fullName>
    </submittedName>
</protein>
<dbReference type="Gene3D" id="4.10.1000.10">
    <property type="entry name" value="Zinc finger, CCCH-type"/>
    <property type="match status" value="1"/>
</dbReference>
<dbReference type="PANTHER" id="PTHR23003">
    <property type="entry name" value="RNA RECOGNITION MOTIF RRM DOMAIN CONTAINING PROTEIN"/>
    <property type="match status" value="1"/>
</dbReference>
<evidence type="ECO:0000256" key="3">
    <source>
        <dbReference type="ARBA" id="ARBA00022833"/>
    </source>
</evidence>
<dbReference type="GeneID" id="17283682"/>
<feature type="domain" description="C3H1-type" evidence="9">
    <location>
        <begin position="237"/>
        <end position="264"/>
    </location>
</feature>
<dbReference type="GO" id="GO:0008270">
    <property type="term" value="F:zinc ion binding"/>
    <property type="evidence" value="ECO:0007669"/>
    <property type="project" value="UniProtKB-KW"/>
</dbReference>
<dbReference type="InterPro" id="IPR035979">
    <property type="entry name" value="RBD_domain_sf"/>
</dbReference>
<proteinExistence type="predicted"/>
<reference evidence="10" key="2">
    <citation type="submission" date="2024-10" db="UniProtKB">
        <authorList>
            <consortium name="EnsemblProtists"/>
        </authorList>
    </citation>
    <scope>IDENTIFICATION</scope>
</reference>
<organism evidence="10 11">
    <name type="scientific">Emiliania huxleyi (strain CCMP1516)</name>
    <dbReference type="NCBI Taxonomy" id="280463"/>
    <lineage>
        <taxon>Eukaryota</taxon>
        <taxon>Haptista</taxon>
        <taxon>Haptophyta</taxon>
        <taxon>Prymnesiophyceae</taxon>
        <taxon>Isochrysidales</taxon>
        <taxon>Noelaerhabdaceae</taxon>
        <taxon>Emiliania</taxon>
    </lineage>
</organism>
<dbReference type="GO" id="GO:0005737">
    <property type="term" value="C:cytoplasm"/>
    <property type="evidence" value="ECO:0007669"/>
    <property type="project" value="TreeGrafter"/>
</dbReference>
<dbReference type="CDD" id="cd00590">
    <property type="entry name" value="RRM_SF"/>
    <property type="match status" value="2"/>
</dbReference>
<dbReference type="KEGG" id="ehx:EMIHUDRAFT_251804"/>
<dbReference type="PANTHER" id="PTHR23003:SF3">
    <property type="entry name" value="FI21236P1-RELATED"/>
    <property type="match status" value="1"/>
</dbReference>
<dbReference type="InterPro" id="IPR012677">
    <property type="entry name" value="Nucleotide-bd_a/b_plait_sf"/>
</dbReference>
<reference evidence="11" key="1">
    <citation type="journal article" date="2013" name="Nature">
        <title>Pan genome of the phytoplankton Emiliania underpins its global distribution.</title>
        <authorList>
            <person name="Read B.A."/>
            <person name="Kegel J."/>
            <person name="Klute M.J."/>
            <person name="Kuo A."/>
            <person name="Lefebvre S.C."/>
            <person name="Maumus F."/>
            <person name="Mayer C."/>
            <person name="Miller J."/>
            <person name="Monier A."/>
            <person name="Salamov A."/>
            <person name="Young J."/>
            <person name="Aguilar M."/>
            <person name="Claverie J.M."/>
            <person name="Frickenhaus S."/>
            <person name="Gonzalez K."/>
            <person name="Herman E.K."/>
            <person name="Lin Y.C."/>
            <person name="Napier J."/>
            <person name="Ogata H."/>
            <person name="Sarno A.F."/>
            <person name="Shmutz J."/>
            <person name="Schroeder D."/>
            <person name="de Vargas C."/>
            <person name="Verret F."/>
            <person name="von Dassow P."/>
            <person name="Valentin K."/>
            <person name="Van de Peer Y."/>
            <person name="Wheeler G."/>
            <person name="Dacks J.B."/>
            <person name="Delwiche C.F."/>
            <person name="Dyhrman S.T."/>
            <person name="Glockner G."/>
            <person name="John U."/>
            <person name="Richards T."/>
            <person name="Worden A.Z."/>
            <person name="Zhang X."/>
            <person name="Grigoriev I.V."/>
            <person name="Allen A.E."/>
            <person name="Bidle K."/>
            <person name="Borodovsky M."/>
            <person name="Bowler C."/>
            <person name="Brownlee C."/>
            <person name="Cock J.M."/>
            <person name="Elias M."/>
            <person name="Gladyshev V.N."/>
            <person name="Groth M."/>
            <person name="Guda C."/>
            <person name="Hadaegh A."/>
            <person name="Iglesias-Rodriguez M.D."/>
            <person name="Jenkins J."/>
            <person name="Jones B.M."/>
            <person name="Lawson T."/>
            <person name="Leese F."/>
            <person name="Lindquist E."/>
            <person name="Lobanov A."/>
            <person name="Lomsadze A."/>
            <person name="Malik S.B."/>
            <person name="Marsh M.E."/>
            <person name="Mackinder L."/>
            <person name="Mock T."/>
            <person name="Mueller-Roeber B."/>
            <person name="Pagarete A."/>
            <person name="Parker M."/>
            <person name="Probert I."/>
            <person name="Quesneville H."/>
            <person name="Raines C."/>
            <person name="Rensing S.A."/>
            <person name="Riano-Pachon D.M."/>
            <person name="Richier S."/>
            <person name="Rokitta S."/>
            <person name="Shiraiwa Y."/>
            <person name="Soanes D.M."/>
            <person name="van der Giezen M."/>
            <person name="Wahlund T.M."/>
            <person name="Williams B."/>
            <person name="Wilson W."/>
            <person name="Wolfe G."/>
            <person name="Wurch L.L."/>
        </authorList>
    </citation>
    <scope>NUCLEOTIDE SEQUENCE</scope>
</reference>
<dbReference type="Pfam" id="PF00076">
    <property type="entry name" value="RRM_1"/>
    <property type="match status" value="2"/>
</dbReference>
<dbReference type="SUPFAM" id="SSF54928">
    <property type="entry name" value="RNA-binding domain, RBD"/>
    <property type="match status" value="2"/>
</dbReference>
<dbReference type="PROSITE" id="PS50103">
    <property type="entry name" value="ZF_C3H1"/>
    <property type="match status" value="1"/>
</dbReference>
<keyword evidence="2 6" id="KW-0863">Zinc-finger</keyword>
<dbReference type="SUPFAM" id="SSF90229">
    <property type="entry name" value="CCCH zinc finger"/>
    <property type="match status" value="1"/>
</dbReference>
<dbReference type="RefSeq" id="XP_005790839.1">
    <property type="nucleotide sequence ID" value="XM_005790782.1"/>
</dbReference>
<evidence type="ECO:0000256" key="4">
    <source>
        <dbReference type="ARBA" id="ARBA00022884"/>
    </source>
</evidence>
<dbReference type="InterPro" id="IPR000504">
    <property type="entry name" value="RRM_dom"/>
</dbReference>
<evidence type="ECO:0000256" key="6">
    <source>
        <dbReference type="PROSITE-ProRule" id="PRU00723"/>
    </source>
</evidence>
<accession>A0A0D3KRM5</accession>
<dbReference type="PROSITE" id="PS50102">
    <property type="entry name" value="RRM"/>
    <property type="match status" value="1"/>
</dbReference>
<dbReference type="AlphaFoldDB" id="A0A0D3KRM5"/>
<dbReference type="EnsemblProtists" id="EOD38410">
    <property type="protein sequence ID" value="EOD38410"/>
    <property type="gene ID" value="EMIHUDRAFT_251804"/>
</dbReference>
<dbReference type="InterPro" id="IPR000571">
    <property type="entry name" value="Znf_CCCH"/>
</dbReference>
<evidence type="ECO:0000256" key="1">
    <source>
        <dbReference type="ARBA" id="ARBA00022723"/>
    </source>
</evidence>
<dbReference type="Proteomes" id="UP000013827">
    <property type="component" value="Unassembled WGS sequence"/>
</dbReference>
<keyword evidence="11" id="KW-1185">Reference proteome</keyword>
<dbReference type="Pfam" id="PF00642">
    <property type="entry name" value="zf-CCCH"/>
    <property type="match status" value="1"/>
</dbReference>
<evidence type="ECO:0000313" key="10">
    <source>
        <dbReference type="EnsemblProtists" id="EOD38410"/>
    </source>
</evidence>
<evidence type="ECO:0000259" key="9">
    <source>
        <dbReference type="PROSITE" id="PS50103"/>
    </source>
</evidence>
<keyword evidence="4 5" id="KW-0694">RNA-binding</keyword>
<evidence type="ECO:0000259" key="8">
    <source>
        <dbReference type="PROSITE" id="PS50102"/>
    </source>
</evidence>
<dbReference type="SMART" id="SM00360">
    <property type="entry name" value="RRM"/>
    <property type="match status" value="2"/>
</dbReference>
<dbReference type="PaxDb" id="2903-EOD38410"/>
<dbReference type="InterPro" id="IPR036855">
    <property type="entry name" value="Znf_CCCH_sf"/>
</dbReference>
<dbReference type="GO" id="GO:0005634">
    <property type="term" value="C:nucleus"/>
    <property type="evidence" value="ECO:0007669"/>
    <property type="project" value="TreeGrafter"/>
</dbReference>
<dbReference type="Gene3D" id="3.30.70.330">
    <property type="match status" value="2"/>
</dbReference>
<dbReference type="InterPro" id="IPR050374">
    <property type="entry name" value="RRT5_SRSF_SR"/>
</dbReference>
<evidence type="ECO:0000256" key="5">
    <source>
        <dbReference type="PROSITE-ProRule" id="PRU00176"/>
    </source>
</evidence>
<keyword evidence="3 6" id="KW-0862">Zinc</keyword>
<keyword evidence="1 6" id="KW-0479">Metal-binding</keyword>
<feature type="zinc finger region" description="C3H1-type" evidence="6">
    <location>
        <begin position="237"/>
        <end position="264"/>
    </location>
</feature>
<dbReference type="HOGENOM" id="CLU_657947_0_0_1"/>
<dbReference type="GO" id="GO:0003729">
    <property type="term" value="F:mRNA binding"/>
    <property type="evidence" value="ECO:0007669"/>
    <property type="project" value="TreeGrafter"/>
</dbReference>
<name>A0A0D3KRM5_EMIH1</name>
<feature type="domain" description="RRM" evidence="8">
    <location>
        <begin position="276"/>
        <end position="360"/>
    </location>
</feature>
<feature type="region of interest" description="Disordered" evidence="7">
    <location>
        <begin position="139"/>
        <end position="162"/>
    </location>
</feature>
<evidence type="ECO:0000313" key="11">
    <source>
        <dbReference type="Proteomes" id="UP000013827"/>
    </source>
</evidence>
<feature type="region of interest" description="Disordered" evidence="7">
    <location>
        <begin position="357"/>
        <end position="376"/>
    </location>
</feature>
<sequence length="418" mass="43809">MEARRGACAESGGQEEGASGVRAGVAGSVAAALAAAGSAGFQGRRSSRAPAHRTRTAELFPVMPARVFVRGDNLRMTTEEALMEHFGQCGPVLSVKMKRYPINSCVITFESPSAAELACSDLARSVLETSTGPLRLRTEPFESARDPASTGTDAARPAPPRHVAPAPAAALRVNCRVTWTAADDDIPAGHEGVVLEFLKDAGRVRVKFPNGTWNIKRHELRVVEAPPPPPGPPSANGRTEQLCSYFQRGHCRNGERCQFVHGGEQLAAPIGEAVADAVFVCKLDWGATRAEVKSLFERAGAVKGVDFLPRGAGTDSRRGQCAVVHFRRAADASHAIATLDNATFVSAYRPRRNGLHAAGGEEAARPASPPAAAPAQKAAARAQAGVAAFEASGTFEARLGQLLAEVKIPSHGSGLPPS</sequence>
<evidence type="ECO:0000256" key="7">
    <source>
        <dbReference type="SAM" id="MobiDB-lite"/>
    </source>
</evidence>
<dbReference type="SMART" id="SM00356">
    <property type="entry name" value="ZnF_C3H1"/>
    <property type="match status" value="1"/>
</dbReference>
<dbReference type="GO" id="GO:1990904">
    <property type="term" value="C:ribonucleoprotein complex"/>
    <property type="evidence" value="ECO:0007669"/>
    <property type="project" value="TreeGrafter"/>
</dbReference>
<evidence type="ECO:0000256" key="2">
    <source>
        <dbReference type="ARBA" id="ARBA00022771"/>
    </source>
</evidence>